<feature type="compositionally biased region" description="Low complexity" evidence="2">
    <location>
        <begin position="744"/>
        <end position="760"/>
    </location>
</feature>
<feature type="region of interest" description="Disordered" evidence="2">
    <location>
        <begin position="114"/>
        <end position="158"/>
    </location>
</feature>
<feature type="compositionally biased region" description="Basic and acidic residues" evidence="2">
    <location>
        <begin position="12"/>
        <end position="21"/>
    </location>
</feature>
<feature type="region of interest" description="Disordered" evidence="2">
    <location>
        <begin position="551"/>
        <end position="611"/>
    </location>
</feature>
<proteinExistence type="predicted"/>
<feature type="region of interest" description="Disordered" evidence="2">
    <location>
        <begin position="648"/>
        <end position="695"/>
    </location>
</feature>
<gene>
    <name evidence="3" type="ORF">COCSUDRAFT_61123</name>
</gene>
<evidence type="ECO:0000313" key="4">
    <source>
        <dbReference type="Proteomes" id="UP000007264"/>
    </source>
</evidence>
<dbReference type="STRING" id="574566.I0Z662"/>
<feature type="compositionally biased region" description="Basic and acidic residues" evidence="2">
    <location>
        <begin position="678"/>
        <end position="695"/>
    </location>
</feature>
<feature type="compositionally biased region" description="Polar residues" evidence="2">
    <location>
        <begin position="118"/>
        <end position="133"/>
    </location>
</feature>
<keyword evidence="1" id="KW-0175">Coiled coil</keyword>
<reference evidence="3 4" key="1">
    <citation type="journal article" date="2012" name="Genome Biol.">
        <title>The genome of the polar eukaryotic microalga coccomyxa subellipsoidea reveals traits of cold adaptation.</title>
        <authorList>
            <person name="Blanc G."/>
            <person name="Agarkova I."/>
            <person name="Grimwood J."/>
            <person name="Kuo A."/>
            <person name="Brueggeman A."/>
            <person name="Dunigan D."/>
            <person name="Gurnon J."/>
            <person name="Ladunga I."/>
            <person name="Lindquist E."/>
            <person name="Lucas S."/>
            <person name="Pangilinan J."/>
            <person name="Proschold T."/>
            <person name="Salamov A."/>
            <person name="Schmutz J."/>
            <person name="Weeks D."/>
            <person name="Yamada T."/>
            <person name="Claverie J.M."/>
            <person name="Grigoriev I."/>
            <person name="Van Etten J."/>
            <person name="Lomsadze A."/>
            <person name="Borodovsky M."/>
        </authorList>
    </citation>
    <scope>NUCLEOTIDE SEQUENCE [LARGE SCALE GENOMIC DNA]</scope>
    <source>
        <strain evidence="3 4">C-169</strain>
    </source>
</reference>
<dbReference type="EMBL" id="AGSI01000003">
    <property type="protein sequence ID" value="EIE26131.1"/>
    <property type="molecule type" value="Genomic_DNA"/>
</dbReference>
<evidence type="ECO:0000313" key="3">
    <source>
        <dbReference type="EMBL" id="EIE26131.1"/>
    </source>
</evidence>
<dbReference type="GeneID" id="17044135"/>
<feature type="compositionally biased region" description="Low complexity" evidence="2">
    <location>
        <begin position="146"/>
        <end position="158"/>
    </location>
</feature>
<feature type="coiled-coil region" evidence="1">
    <location>
        <begin position="849"/>
        <end position="876"/>
    </location>
</feature>
<keyword evidence="4" id="KW-1185">Reference proteome</keyword>
<dbReference type="RefSeq" id="XP_005650675.1">
    <property type="nucleotide sequence ID" value="XM_005650618.1"/>
</dbReference>
<feature type="region of interest" description="Disordered" evidence="2">
    <location>
        <begin position="728"/>
        <end position="809"/>
    </location>
</feature>
<dbReference type="KEGG" id="csl:COCSUDRAFT_61123"/>
<dbReference type="AlphaFoldDB" id="I0Z662"/>
<protein>
    <submittedName>
        <fullName evidence="3">Uncharacterized protein</fullName>
    </submittedName>
</protein>
<name>I0Z662_COCSC</name>
<feature type="compositionally biased region" description="Polar residues" evidence="2">
    <location>
        <begin position="214"/>
        <end position="227"/>
    </location>
</feature>
<feature type="region of interest" description="Disordered" evidence="2">
    <location>
        <begin position="44"/>
        <end position="92"/>
    </location>
</feature>
<feature type="compositionally biased region" description="Polar residues" evidence="2">
    <location>
        <begin position="80"/>
        <end position="91"/>
    </location>
</feature>
<dbReference type="OrthoDB" id="548159at2759"/>
<feature type="compositionally biased region" description="Polar residues" evidence="2">
    <location>
        <begin position="44"/>
        <end position="54"/>
    </location>
</feature>
<feature type="region of interest" description="Disordered" evidence="2">
    <location>
        <begin position="1"/>
        <end position="29"/>
    </location>
</feature>
<accession>I0Z662</accession>
<feature type="region of interest" description="Disordered" evidence="2">
    <location>
        <begin position="358"/>
        <end position="396"/>
    </location>
</feature>
<dbReference type="Proteomes" id="UP000007264">
    <property type="component" value="Unassembled WGS sequence"/>
</dbReference>
<sequence length="922" mass="101146">MNPSLQGACGDPEIRDQELETPKSSGDDVLLEEEIRSIRAQMIEQQVFQGSPNPAQLHRRPYTPEKYSPEQQDRRRSHPSGATQRDLQSEWSARDEVLWDSRLQDADGHTWRRHSWKHATNSQPGTARQTFDSPRSYAPFPANGYGAQQAPWQGGAAGPPYNWQPDHLMYPDSRPRQGFYEGYGGFGRQGMGPYGAPSHQGDSAGYQVHSSFTASLSERSGQQQQQGFLAHPPHPHAGLASGWPMHEAGSANAEQSWDGAETSEAHKLLQELADAQAAERDYLGTIKSLSARLEAAMGREATLRQRLFKAEAAASTLDTRQPSAVVESPGVPLAPASEISTEAPGQAQNIVKMPGEKNETMAEPLPAPEEAEAPQQKLESPAEQSAGKDAALERERAETAALQISLDAANETCRNLQRELAFANKRLENTATEGRQADAQLARMRAANAELESSLERARAEISQMMDQLRDDARALKAAERQRQEAEFQAVSLRQALDAAKRSVATREQDFVRLQQNLHTARAELADLQSRYRQLERSSLMSQPVVLPAGVRTASHDGASPLPTSRQEGTPRQTRPPSPRSSNASLPSSIETATRGFTRGPPATLVFHPDPMPKLAALHNGHHCVSSPELPNGRPNTDAASTAALMYDPDQRQPGPLRPESALYNDRHARSPEPPPSHSEDHRSLMSDSQDKPHWHWEAGGRQIRHAAAAQLQIGAFDSQALFAERPAAGLASDHSGARERAAEQQQAQQQRYRAEQAWADAADPPAYGAESAADASPSWGSNDENESRRGSVAQGSGVRDSSSVHSDDAGYVLQNGARNAALALRQEQYDDSGTESGAFRPYATDLSLQDFMRREKVLEDRLLVLNEEDKRLEAEYARMPAVSAGRTLAERRRRAEVEATLEANKREGSNLRLQLKRLGVK</sequence>
<dbReference type="eggNOG" id="ENOG502SD6S">
    <property type="taxonomic scope" value="Eukaryota"/>
</dbReference>
<comment type="caution">
    <text evidence="3">The sequence shown here is derived from an EMBL/GenBank/DDBJ whole genome shotgun (WGS) entry which is preliminary data.</text>
</comment>
<evidence type="ECO:0000256" key="2">
    <source>
        <dbReference type="SAM" id="MobiDB-lite"/>
    </source>
</evidence>
<feature type="compositionally biased region" description="Low complexity" evidence="2">
    <location>
        <begin position="580"/>
        <end position="589"/>
    </location>
</feature>
<evidence type="ECO:0000256" key="1">
    <source>
        <dbReference type="SAM" id="Coils"/>
    </source>
</evidence>
<feature type="region of interest" description="Disordered" evidence="2">
    <location>
        <begin position="214"/>
        <end position="263"/>
    </location>
</feature>
<organism evidence="3 4">
    <name type="scientific">Coccomyxa subellipsoidea (strain C-169)</name>
    <name type="common">Green microalga</name>
    <dbReference type="NCBI Taxonomy" id="574566"/>
    <lineage>
        <taxon>Eukaryota</taxon>
        <taxon>Viridiplantae</taxon>
        <taxon>Chlorophyta</taxon>
        <taxon>core chlorophytes</taxon>
        <taxon>Trebouxiophyceae</taxon>
        <taxon>Trebouxiophyceae incertae sedis</taxon>
        <taxon>Coccomyxaceae</taxon>
        <taxon>Coccomyxa</taxon>
        <taxon>Coccomyxa subellipsoidea</taxon>
    </lineage>
</organism>